<organism evidence="1 2">
    <name type="scientific">Cyphomyrmex costatus</name>
    <dbReference type="NCBI Taxonomy" id="456900"/>
    <lineage>
        <taxon>Eukaryota</taxon>
        <taxon>Metazoa</taxon>
        <taxon>Ecdysozoa</taxon>
        <taxon>Arthropoda</taxon>
        <taxon>Hexapoda</taxon>
        <taxon>Insecta</taxon>
        <taxon>Pterygota</taxon>
        <taxon>Neoptera</taxon>
        <taxon>Endopterygota</taxon>
        <taxon>Hymenoptera</taxon>
        <taxon>Apocrita</taxon>
        <taxon>Aculeata</taxon>
        <taxon>Formicoidea</taxon>
        <taxon>Formicidae</taxon>
        <taxon>Myrmicinae</taxon>
        <taxon>Cyphomyrmex</taxon>
    </lineage>
</organism>
<accession>A0A151I8T4</accession>
<proteinExistence type="predicted"/>
<gene>
    <name evidence="1" type="ORF">ALC62_14337</name>
</gene>
<dbReference type="STRING" id="456900.A0A151I8T4"/>
<dbReference type="AlphaFoldDB" id="A0A151I8T4"/>
<keyword evidence="2" id="KW-1185">Reference proteome</keyword>
<reference evidence="1 2" key="1">
    <citation type="submission" date="2016-03" db="EMBL/GenBank/DDBJ databases">
        <title>Cyphomyrmex costatus WGS genome.</title>
        <authorList>
            <person name="Nygaard S."/>
            <person name="Hu H."/>
            <person name="Boomsma J."/>
            <person name="Zhang G."/>
        </authorList>
    </citation>
    <scope>NUCLEOTIDE SEQUENCE [LARGE SCALE GENOMIC DNA]</scope>
    <source>
        <strain evidence="1">MS0001</strain>
        <tissue evidence="1">Whole body</tissue>
    </source>
</reference>
<feature type="non-terminal residue" evidence="1">
    <location>
        <position position="1"/>
    </location>
</feature>
<evidence type="ECO:0000313" key="2">
    <source>
        <dbReference type="Proteomes" id="UP000078542"/>
    </source>
</evidence>
<dbReference type="Proteomes" id="UP000078542">
    <property type="component" value="Unassembled WGS sequence"/>
</dbReference>
<dbReference type="EMBL" id="KQ978338">
    <property type="protein sequence ID" value="KYM95037.1"/>
    <property type="molecule type" value="Genomic_DNA"/>
</dbReference>
<protein>
    <submittedName>
        <fullName evidence="1">Uncharacterized protein</fullName>
    </submittedName>
</protein>
<name>A0A151I8T4_9HYME</name>
<evidence type="ECO:0000313" key="1">
    <source>
        <dbReference type="EMBL" id="KYM95037.1"/>
    </source>
</evidence>
<sequence length="159" mass="18500">ELPCVEKYMEFCRVTSTHTHTRTQTRVAWLPKRPLSSPVRLPENTFMAQVKGFNKEAVYHFSDILEEIIRTNRIDAVTIFNVNESGFSTVQKKCSKIIGQKGKKRVGRVVSGERGMNTIFNIIHEYNFEGSTIWDTYRYDLGDRLLKSDLLQHVTKRLF</sequence>